<dbReference type="PANTHER" id="PTHR35093">
    <property type="entry name" value="OUTER MEMBRANE PROTEIN NMB0088-RELATED"/>
    <property type="match status" value="1"/>
</dbReference>
<dbReference type="Pfam" id="PF03349">
    <property type="entry name" value="Toluene_X"/>
    <property type="match status" value="1"/>
</dbReference>
<evidence type="ECO:0000313" key="9">
    <source>
        <dbReference type="EMBL" id="SPJ32206.1"/>
    </source>
</evidence>
<dbReference type="InterPro" id="IPR005017">
    <property type="entry name" value="OMPP1/FadL/TodX"/>
</dbReference>
<dbReference type="OrthoDB" id="19849at2"/>
<protein>
    <recommendedName>
        <fullName evidence="11">47 kDa outer membrane protein</fullName>
    </recommendedName>
</protein>
<comment type="similarity">
    <text evidence="2">Belongs to the OmpP1/FadL family.</text>
</comment>
<keyword evidence="5 8" id="KW-0732">Signal</keyword>
<evidence type="ECO:0000256" key="5">
    <source>
        <dbReference type="ARBA" id="ARBA00022729"/>
    </source>
</evidence>
<comment type="subcellular location">
    <subcellularLocation>
        <location evidence="1">Cell outer membrane</location>
        <topology evidence="1">Multi-pass membrane protein</topology>
    </subcellularLocation>
</comment>
<feature type="chain" id="PRO_5015344088" description="47 kDa outer membrane protein" evidence="8">
    <location>
        <begin position="40"/>
        <end position="404"/>
    </location>
</feature>
<evidence type="ECO:0000256" key="4">
    <source>
        <dbReference type="ARBA" id="ARBA00022692"/>
    </source>
</evidence>
<name>A0A2R8CH43_9GAMM</name>
<feature type="signal peptide" evidence="8">
    <location>
        <begin position="1"/>
        <end position="39"/>
    </location>
</feature>
<dbReference type="GO" id="GO:0009279">
    <property type="term" value="C:cell outer membrane"/>
    <property type="evidence" value="ECO:0007669"/>
    <property type="project" value="UniProtKB-SubCell"/>
</dbReference>
<evidence type="ECO:0000256" key="3">
    <source>
        <dbReference type="ARBA" id="ARBA00022452"/>
    </source>
</evidence>
<keyword evidence="4" id="KW-0812">Transmembrane</keyword>
<dbReference type="Gene3D" id="2.40.160.60">
    <property type="entry name" value="Outer membrane protein transport protein (OMPP1/FadL/TodX)"/>
    <property type="match status" value="1"/>
</dbReference>
<dbReference type="GO" id="GO:0015483">
    <property type="term" value="F:long-chain fatty acid transporting porin activity"/>
    <property type="evidence" value="ECO:0007669"/>
    <property type="project" value="TreeGrafter"/>
</dbReference>
<dbReference type="AlphaFoldDB" id="A0A2R8CH43"/>
<evidence type="ECO:0000256" key="1">
    <source>
        <dbReference type="ARBA" id="ARBA00004571"/>
    </source>
</evidence>
<sequence length="404" mass="42646">MSSIQGPSLTSVRPITGRFATTALTLAATWVLATPAAQANNGFNMPGYGTRALGMGGASIALPQDSLAAANNPAGMALVGDRFDVDLAVISADLDLDVAGNGYHDSPLPLVPEFGFNRRLSDDWTAGVSVVSNGVELDYGEAVPGYGTTDLKSKLVQTIVHPTLTYQLAPGHYLGASLLLGAQRLRVSGVENLGLQDTEGDWATGYGAAFGYIGRLSPEWQVGATYRTPMRFSRFDEYRRLLPEGRVDMPQQAGLGVAYTPTDRLTLALDVMWLGWGEEHTWGNAFTEGGALGDRNGSGFGWQDQRVVRFGASYDVTPAWTVRGGASFASELMSGDESTLAALAPLMGRDHYTLGTSYTLGNGIELNGAFVHMPTEHLHGDGASQAVDVGIGVDMLSLGIGVPL</sequence>
<dbReference type="Proteomes" id="UP000244934">
    <property type="component" value="Unassembled WGS sequence"/>
</dbReference>
<organism evidence="9 10">
    <name type="scientific">Kushneria phyllosphaerae</name>
    <dbReference type="NCBI Taxonomy" id="2100822"/>
    <lineage>
        <taxon>Bacteria</taxon>
        <taxon>Pseudomonadati</taxon>
        <taxon>Pseudomonadota</taxon>
        <taxon>Gammaproteobacteria</taxon>
        <taxon>Oceanospirillales</taxon>
        <taxon>Halomonadaceae</taxon>
        <taxon>Kushneria</taxon>
    </lineage>
</organism>
<dbReference type="RefSeq" id="WP_108841106.1">
    <property type="nucleotide sequence ID" value="NZ_ONZI01000001.1"/>
</dbReference>
<evidence type="ECO:0000256" key="7">
    <source>
        <dbReference type="ARBA" id="ARBA00023237"/>
    </source>
</evidence>
<keyword evidence="10" id="KW-1185">Reference proteome</keyword>
<accession>A0A2R8CH43</accession>
<evidence type="ECO:0000256" key="8">
    <source>
        <dbReference type="SAM" id="SignalP"/>
    </source>
</evidence>
<evidence type="ECO:0000256" key="2">
    <source>
        <dbReference type="ARBA" id="ARBA00008163"/>
    </source>
</evidence>
<gene>
    <name evidence="9" type="ORF">KSP9073_00206</name>
</gene>
<reference evidence="10" key="1">
    <citation type="submission" date="2018-03" db="EMBL/GenBank/DDBJ databases">
        <authorList>
            <person name="Navarro De La Torre S."/>
        </authorList>
    </citation>
    <scope>NUCLEOTIDE SEQUENCE [LARGE SCALE GENOMIC DNA]</scope>
    <source>
        <strain evidence="10">EAod3</strain>
    </source>
</reference>
<dbReference type="SUPFAM" id="SSF56935">
    <property type="entry name" value="Porins"/>
    <property type="match status" value="1"/>
</dbReference>
<keyword evidence="6" id="KW-0472">Membrane</keyword>
<evidence type="ECO:0000256" key="6">
    <source>
        <dbReference type="ARBA" id="ARBA00023136"/>
    </source>
</evidence>
<evidence type="ECO:0008006" key="11">
    <source>
        <dbReference type="Google" id="ProtNLM"/>
    </source>
</evidence>
<proteinExistence type="inferred from homology"/>
<dbReference type="PANTHER" id="PTHR35093:SF8">
    <property type="entry name" value="OUTER MEMBRANE PROTEIN NMB0088-RELATED"/>
    <property type="match status" value="1"/>
</dbReference>
<keyword evidence="3" id="KW-1134">Transmembrane beta strand</keyword>
<keyword evidence="7" id="KW-0998">Cell outer membrane</keyword>
<evidence type="ECO:0000313" key="10">
    <source>
        <dbReference type="Proteomes" id="UP000244934"/>
    </source>
</evidence>
<dbReference type="EMBL" id="ONZI01000001">
    <property type="protein sequence ID" value="SPJ32206.1"/>
    <property type="molecule type" value="Genomic_DNA"/>
</dbReference>